<keyword evidence="3" id="KW-1185">Reference proteome</keyword>
<evidence type="ECO:0000256" key="1">
    <source>
        <dbReference type="SAM" id="MobiDB-lite"/>
    </source>
</evidence>
<name>A0A9P8N3X3_9HYPO</name>
<dbReference type="AlphaFoldDB" id="A0A9P8N3X3"/>
<dbReference type="Proteomes" id="UP000824596">
    <property type="component" value="Unassembled WGS sequence"/>
</dbReference>
<organism evidence="2 3">
    <name type="scientific">Hirsutella rhossiliensis</name>
    <dbReference type="NCBI Taxonomy" id="111463"/>
    <lineage>
        <taxon>Eukaryota</taxon>
        <taxon>Fungi</taxon>
        <taxon>Dikarya</taxon>
        <taxon>Ascomycota</taxon>
        <taxon>Pezizomycotina</taxon>
        <taxon>Sordariomycetes</taxon>
        <taxon>Hypocreomycetidae</taxon>
        <taxon>Hypocreales</taxon>
        <taxon>Ophiocordycipitaceae</taxon>
        <taxon>Hirsutella</taxon>
    </lineage>
</organism>
<gene>
    <name evidence="2" type="ORF">HRG_04143</name>
</gene>
<dbReference type="GeneID" id="68353272"/>
<dbReference type="OrthoDB" id="3029913at2759"/>
<comment type="caution">
    <text evidence="2">The sequence shown here is derived from an EMBL/GenBank/DDBJ whole genome shotgun (WGS) entry which is preliminary data.</text>
</comment>
<dbReference type="EMBL" id="JAIZPD010000003">
    <property type="protein sequence ID" value="KAH0966127.1"/>
    <property type="molecule type" value="Genomic_DNA"/>
</dbReference>
<feature type="region of interest" description="Disordered" evidence="1">
    <location>
        <begin position="1"/>
        <end position="22"/>
    </location>
</feature>
<dbReference type="RefSeq" id="XP_044723640.1">
    <property type="nucleotide sequence ID" value="XM_044862614.1"/>
</dbReference>
<protein>
    <submittedName>
        <fullName evidence="2">Uncharacterized protein</fullName>
    </submittedName>
</protein>
<proteinExistence type="predicted"/>
<accession>A0A9P8N3X3</accession>
<evidence type="ECO:0000313" key="2">
    <source>
        <dbReference type="EMBL" id="KAH0966127.1"/>
    </source>
</evidence>
<sequence>MVEDALSLRKHTGERPAAAATDPDSTASFYLRFDIVNMFPDLRVSVLSEPAAGTCPGRATLLRWEIMADGVILELLDRVAGSDDFSGIVFTQLPHQQRLAVGRGLAPELLQLDVLRQYTVSQQDKAAQVKHVYPAALESHPAAALDATDIDISM</sequence>
<reference evidence="2" key="1">
    <citation type="submission" date="2021-09" db="EMBL/GenBank/DDBJ databases">
        <title>A high-quality genome of the endoparasitic fungus Hirsutella rhossiliensis with a comparison of Hirsutella genomes reveals transposable elements contributing to genome size variation.</title>
        <authorList>
            <person name="Lin R."/>
            <person name="Jiao Y."/>
            <person name="Sun X."/>
            <person name="Ling J."/>
            <person name="Xie B."/>
            <person name="Cheng X."/>
        </authorList>
    </citation>
    <scope>NUCLEOTIDE SEQUENCE</scope>
    <source>
        <strain evidence="2">HR02</strain>
    </source>
</reference>
<evidence type="ECO:0000313" key="3">
    <source>
        <dbReference type="Proteomes" id="UP000824596"/>
    </source>
</evidence>